<feature type="domain" description="HTH CENPB-type" evidence="3">
    <location>
        <begin position="1"/>
        <end position="67"/>
    </location>
</feature>
<sequence>MLKSDDHDKVMIEWVRQRRSKGMPLTGSMLMAQAKIFHEEMNLNTECTYSTGWLTKFKNRHGLRQLKISHEKASADTKAAEELQMNSLNSLLVNNYLQIKFTTLMKLVFSGNMYHEI</sequence>
<dbReference type="Pfam" id="PF03221">
    <property type="entry name" value="HTH_Tnp_Tc5"/>
    <property type="match status" value="1"/>
</dbReference>
<gene>
    <name evidence="4" type="ORF">X975_21834</name>
</gene>
<dbReference type="EMBL" id="KK113294">
    <property type="protein sequence ID" value="KFM59836.1"/>
    <property type="molecule type" value="Genomic_DNA"/>
</dbReference>
<dbReference type="GO" id="GO:0005634">
    <property type="term" value="C:nucleus"/>
    <property type="evidence" value="ECO:0007669"/>
    <property type="project" value="UniProtKB-SubCell"/>
</dbReference>
<name>A0A087T3Z7_STEMI</name>
<organism evidence="4 5">
    <name type="scientific">Stegodyphus mimosarum</name>
    <name type="common">African social velvet spider</name>
    <dbReference type="NCBI Taxonomy" id="407821"/>
    <lineage>
        <taxon>Eukaryota</taxon>
        <taxon>Metazoa</taxon>
        <taxon>Ecdysozoa</taxon>
        <taxon>Arthropoda</taxon>
        <taxon>Chelicerata</taxon>
        <taxon>Arachnida</taxon>
        <taxon>Araneae</taxon>
        <taxon>Araneomorphae</taxon>
        <taxon>Entelegynae</taxon>
        <taxon>Eresoidea</taxon>
        <taxon>Eresidae</taxon>
        <taxon>Stegodyphus</taxon>
    </lineage>
</organism>
<evidence type="ECO:0000313" key="5">
    <source>
        <dbReference type="Proteomes" id="UP000054359"/>
    </source>
</evidence>
<dbReference type="SUPFAM" id="SSF46689">
    <property type="entry name" value="Homeodomain-like"/>
    <property type="match status" value="1"/>
</dbReference>
<proteinExistence type="predicted"/>
<evidence type="ECO:0000256" key="1">
    <source>
        <dbReference type="ARBA" id="ARBA00004123"/>
    </source>
</evidence>
<dbReference type="PROSITE" id="PS51253">
    <property type="entry name" value="HTH_CENPB"/>
    <property type="match status" value="1"/>
</dbReference>
<keyword evidence="5" id="KW-1185">Reference proteome</keyword>
<dbReference type="AlphaFoldDB" id="A0A087T3Z7"/>
<accession>A0A087T3Z7</accession>
<feature type="non-terminal residue" evidence="4">
    <location>
        <position position="117"/>
    </location>
</feature>
<dbReference type="OrthoDB" id="6426109at2759"/>
<evidence type="ECO:0000313" key="4">
    <source>
        <dbReference type="EMBL" id="KFM59836.1"/>
    </source>
</evidence>
<dbReference type="GO" id="GO:0003677">
    <property type="term" value="F:DNA binding"/>
    <property type="evidence" value="ECO:0007669"/>
    <property type="project" value="UniProtKB-KW"/>
</dbReference>
<keyword evidence="2" id="KW-0238">DNA-binding</keyword>
<comment type="subcellular location">
    <subcellularLocation>
        <location evidence="1">Nucleus</location>
    </subcellularLocation>
</comment>
<reference evidence="4 5" key="1">
    <citation type="submission" date="2013-11" db="EMBL/GenBank/DDBJ databases">
        <title>Genome sequencing of Stegodyphus mimosarum.</title>
        <authorList>
            <person name="Bechsgaard J."/>
        </authorList>
    </citation>
    <scope>NUCLEOTIDE SEQUENCE [LARGE SCALE GENOMIC DNA]</scope>
</reference>
<dbReference type="InterPro" id="IPR006600">
    <property type="entry name" value="HTH_CenpB_DNA-bd_dom"/>
</dbReference>
<dbReference type="Gene3D" id="1.10.10.60">
    <property type="entry name" value="Homeodomain-like"/>
    <property type="match status" value="1"/>
</dbReference>
<dbReference type="Proteomes" id="UP000054359">
    <property type="component" value="Unassembled WGS sequence"/>
</dbReference>
<dbReference type="InterPro" id="IPR009057">
    <property type="entry name" value="Homeodomain-like_sf"/>
</dbReference>
<dbReference type="STRING" id="407821.A0A087T3Z7"/>
<protein>
    <submittedName>
        <fullName evidence="4">Jerky protein-like protein</fullName>
    </submittedName>
</protein>
<dbReference type="PANTHER" id="PTHR19303">
    <property type="entry name" value="TRANSPOSON"/>
    <property type="match status" value="1"/>
</dbReference>
<evidence type="ECO:0000259" key="3">
    <source>
        <dbReference type="PROSITE" id="PS51253"/>
    </source>
</evidence>
<dbReference type="SMART" id="SM00674">
    <property type="entry name" value="CENPB"/>
    <property type="match status" value="1"/>
</dbReference>
<dbReference type="PANTHER" id="PTHR19303:SF16">
    <property type="entry name" value="JERKY PROTEIN HOMOLOG-LIKE"/>
    <property type="match status" value="1"/>
</dbReference>
<dbReference type="InterPro" id="IPR050863">
    <property type="entry name" value="CenT-Element_Derived"/>
</dbReference>
<evidence type="ECO:0000256" key="2">
    <source>
        <dbReference type="ARBA" id="ARBA00023125"/>
    </source>
</evidence>